<dbReference type="InterPro" id="IPR012340">
    <property type="entry name" value="NA-bd_OB-fold"/>
</dbReference>
<reference evidence="1" key="1">
    <citation type="journal article" date="2014" name="Front. Microbiol.">
        <title>High frequency of phylogenetically diverse reductive dehalogenase-homologous genes in deep subseafloor sedimentary metagenomes.</title>
        <authorList>
            <person name="Kawai M."/>
            <person name="Futagami T."/>
            <person name="Toyoda A."/>
            <person name="Takaki Y."/>
            <person name="Nishi S."/>
            <person name="Hori S."/>
            <person name="Arai W."/>
            <person name="Tsubouchi T."/>
            <person name="Morono Y."/>
            <person name="Uchiyama I."/>
            <person name="Ito T."/>
            <person name="Fujiyama A."/>
            <person name="Inagaki F."/>
            <person name="Takami H."/>
        </authorList>
    </citation>
    <scope>NUCLEOTIDE SEQUENCE</scope>
    <source>
        <strain evidence="1">Expedition CK06-06</strain>
    </source>
</reference>
<proteinExistence type="predicted"/>
<dbReference type="InterPro" id="IPR052513">
    <property type="entry name" value="Thioester_dehydratase-like"/>
</dbReference>
<evidence type="ECO:0000313" key="1">
    <source>
        <dbReference type="EMBL" id="GAF84888.1"/>
    </source>
</evidence>
<feature type="non-terminal residue" evidence="1">
    <location>
        <position position="1"/>
    </location>
</feature>
<dbReference type="EMBL" id="BARS01003634">
    <property type="protein sequence ID" value="GAF84888.1"/>
    <property type="molecule type" value="Genomic_DNA"/>
</dbReference>
<dbReference type="InterPro" id="IPR016039">
    <property type="entry name" value="Thiolase-like"/>
</dbReference>
<dbReference type="SUPFAM" id="SSF50249">
    <property type="entry name" value="Nucleic acid-binding proteins"/>
    <property type="match status" value="1"/>
</dbReference>
<dbReference type="PANTHER" id="PTHR34075">
    <property type="entry name" value="BLR3430 PROTEIN"/>
    <property type="match status" value="1"/>
</dbReference>
<dbReference type="Gene3D" id="6.10.30.10">
    <property type="match status" value="1"/>
</dbReference>
<dbReference type="SUPFAM" id="SSF53901">
    <property type="entry name" value="Thiolase-like"/>
    <property type="match status" value="1"/>
</dbReference>
<sequence>PDARSHTGVATGLKFDAKTQVQYPLFNEMGNTGSAFPLMLLVAALEQAKAGDTILVAGYGDGVDVMLFKVTEEIEKVRDRHGVLGYLQSKKELPSYLKYLRLRHLFHVEPSRMTPITPGLAQLWRERDSMFKLHASKCNQCGWIEFPIRRICPKCYSKDDSKQIRLLDEKVTVYSFSADTIPTIPEVTDPPLGRAIIDFESGARMELEMTDYGNIEDMKVGQPMEMTLRKLERQGDVSAYGWKCKPVR</sequence>
<organism evidence="1">
    <name type="scientific">marine sediment metagenome</name>
    <dbReference type="NCBI Taxonomy" id="412755"/>
    <lineage>
        <taxon>unclassified sequences</taxon>
        <taxon>metagenomes</taxon>
        <taxon>ecological metagenomes</taxon>
    </lineage>
</organism>
<name>X0SUL9_9ZZZZ</name>
<comment type="caution">
    <text evidence="1">The sequence shown here is derived from an EMBL/GenBank/DDBJ whole genome shotgun (WGS) entry which is preliminary data.</text>
</comment>
<accession>X0SUL9</accession>
<protein>
    <recommendedName>
        <fullName evidence="2">DUF35 domain-containing protein</fullName>
    </recommendedName>
</protein>
<dbReference type="GO" id="GO:0016746">
    <property type="term" value="F:acyltransferase activity"/>
    <property type="evidence" value="ECO:0007669"/>
    <property type="project" value="InterPro"/>
</dbReference>
<dbReference type="AlphaFoldDB" id="X0SUL9"/>
<evidence type="ECO:0008006" key="2">
    <source>
        <dbReference type="Google" id="ProtNLM"/>
    </source>
</evidence>
<gene>
    <name evidence="1" type="ORF">S01H1_07046</name>
</gene>
<dbReference type="Gene3D" id="3.40.47.10">
    <property type="match status" value="1"/>
</dbReference>
<dbReference type="PANTHER" id="PTHR34075:SF5">
    <property type="entry name" value="BLR3430 PROTEIN"/>
    <property type="match status" value="1"/>
</dbReference>